<keyword evidence="1" id="KW-1185">Reference proteome</keyword>
<accession>A0A1I8FL68</accession>
<protein>
    <submittedName>
        <fullName evidence="2">DSPc domain-containing protein</fullName>
    </submittedName>
</protein>
<dbReference type="AlphaFoldDB" id="A0A1I8FL68"/>
<evidence type="ECO:0000313" key="2">
    <source>
        <dbReference type="WBParaSite" id="maker-unitig_38519-snap-gene-0.1-mRNA-1"/>
    </source>
</evidence>
<reference evidence="2" key="1">
    <citation type="submission" date="2016-11" db="UniProtKB">
        <authorList>
            <consortium name="WormBaseParasite"/>
        </authorList>
    </citation>
    <scope>IDENTIFICATION</scope>
</reference>
<name>A0A1I8FL68_9PLAT</name>
<evidence type="ECO:0000313" key="1">
    <source>
        <dbReference type="Proteomes" id="UP000095280"/>
    </source>
</evidence>
<dbReference type="WBParaSite" id="maker-unitig_38519-snap-gene-0.1-mRNA-1">
    <property type="protein sequence ID" value="maker-unitig_38519-snap-gene-0.1-mRNA-1"/>
    <property type="gene ID" value="maker-unitig_38519-snap-gene-0.1"/>
</dbReference>
<sequence length="72" mass="7939">LWLGGRNAAKNAQVLRSRRSGGRLSQRASVVIAYLMQSQQLAFQSPYDLVKAGACLSWDQNDGFVRQLLSSV</sequence>
<organism evidence="1 2">
    <name type="scientific">Macrostomum lignano</name>
    <dbReference type="NCBI Taxonomy" id="282301"/>
    <lineage>
        <taxon>Eukaryota</taxon>
        <taxon>Metazoa</taxon>
        <taxon>Spiralia</taxon>
        <taxon>Lophotrochozoa</taxon>
        <taxon>Platyhelminthes</taxon>
        <taxon>Rhabditophora</taxon>
        <taxon>Macrostomorpha</taxon>
        <taxon>Macrostomida</taxon>
        <taxon>Macrostomidae</taxon>
        <taxon>Macrostomum</taxon>
    </lineage>
</organism>
<proteinExistence type="predicted"/>
<dbReference type="InterPro" id="IPR029021">
    <property type="entry name" value="Prot-tyrosine_phosphatase-like"/>
</dbReference>
<dbReference type="Proteomes" id="UP000095280">
    <property type="component" value="Unplaced"/>
</dbReference>
<dbReference type="Gene3D" id="3.90.190.10">
    <property type="entry name" value="Protein tyrosine phosphatase superfamily"/>
    <property type="match status" value="1"/>
</dbReference>